<feature type="transmembrane region" description="Helical" evidence="1">
    <location>
        <begin position="40"/>
        <end position="60"/>
    </location>
</feature>
<keyword evidence="1" id="KW-0472">Membrane</keyword>
<accession>A0A9J6ZB27</accession>
<dbReference type="KEGG" id="plig:NAG76_16345"/>
<dbReference type="EMBL" id="CP097899">
    <property type="protein sequence ID" value="URN93390.1"/>
    <property type="molecule type" value="Genomic_DNA"/>
</dbReference>
<gene>
    <name evidence="2" type="ORF">NAG76_16345</name>
</gene>
<name>A0A9J6ZB27_9BACL</name>
<evidence type="ECO:0000313" key="3">
    <source>
        <dbReference type="Proteomes" id="UP001056756"/>
    </source>
</evidence>
<evidence type="ECO:0000313" key="2">
    <source>
        <dbReference type="EMBL" id="URN93390.1"/>
    </source>
</evidence>
<feature type="transmembrane region" description="Helical" evidence="1">
    <location>
        <begin position="12"/>
        <end position="34"/>
    </location>
</feature>
<dbReference type="AlphaFoldDB" id="A0A9J6ZB27"/>
<keyword evidence="1" id="KW-1133">Transmembrane helix</keyword>
<organism evidence="2 3">
    <name type="scientific">Candidatus Pristimantibacillus lignocellulolyticus</name>
    <dbReference type="NCBI Taxonomy" id="2994561"/>
    <lineage>
        <taxon>Bacteria</taxon>
        <taxon>Bacillati</taxon>
        <taxon>Bacillota</taxon>
        <taxon>Bacilli</taxon>
        <taxon>Bacillales</taxon>
        <taxon>Paenibacillaceae</taxon>
        <taxon>Candidatus Pristimantibacillus</taxon>
    </lineage>
</organism>
<protein>
    <submittedName>
        <fullName evidence="2">Uncharacterized protein</fullName>
    </submittedName>
</protein>
<dbReference type="Proteomes" id="UP001056756">
    <property type="component" value="Chromosome"/>
</dbReference>
<sequence>MENQITVSYWYGKYGFVPFLFLIISLLFSILDSIYDFPTISYLFIVLLFIPLFILCLLHLNKKYTLILLQDEIMLSGERILKGEEIKKIELRYGNSIFIYMRHMNFLKKIVHLQVNVSDSELVNKILLEWSNQNNKSYKRIL</sequence>
<keyword evidence="1" id="KW-0812">Transmembrane</keyword>
<evidence type="ECO:0000256" key="1">
    <source>
        <dbReference type="SAM" id="Phobius"/>
    </source>
</evidence>
<proteinExistence type="predicted"/>
<reference evidence="2" key="1">
    <citation type="submission" date="2022-05" db="EMBL/GenBank/DDBJ databases">
        <title>Novel bacterial taxa in a minimal lignocellulolytic consortium and its capacity to transform plastics disclosed by genome-resolved metagenomics.</title>
        <authorList>
            <person name="Rodriguez C.A.D."/>
            <person name="Diaz-Garcia L."/>
            <person name="Herrera K."/>
            <person name="Tarazona N.A."/>
            <person name="Sproer C."/>
            <person name="Overmann J."/>
            <person name="Jimenez D.J."/>
        </authorList>
    </citation>
    <scope>NUCLEOTIDE SEQUENCE</scope>
    <source>
        <strain evidence="2">MAG5</strain>
    </source>
</reference>